<dbReference type="SUPFAM" id="SSF46785">
    <property type="entry name" value="Winged helix' DNA-binding domain"/>
    <property type="match status" value="1"/>
</dbReference>
<dbReference type="Gene3D" id="1.10.10.10">
    <property type="entry name" value="Winged helix-like DNA-binding domain superfamily/Winged helix DNA-binding domain"/>
    <property type="match status" value="1"/>
</dbReference>
<comment type="caution">
    <text evidence="6">The sequence shown here is derived from an EMBL/GenBank/DDBJ whole genome shotgun (WGS) entry which is preliminary data.</text>
</comment>
<keyword evidence="7" id="KW-1185">Reference proteome</keyword>
<keyword evidence="1" id="KW-0805">Transcription regulation</keyword>
<sequence length="185" mass="19825">MTSRTDRADRAAVPDPPTHEQVDAVMRTARVLVGLTARSFAAIEDRVTLPQLRIMVMIASRGPLNLGAIAASLDVHPSNASRACDRLVAAGLLDRRDDPADRRNLLLQLTDAGAQLVDEVTAQRRQVIHDTLARMPARRRRSLVAALGAFADAAGEPAEAAWSLGWPTENPARSVPREARGGTGA</sequence>
<evidence type="ECO:0000256" key="4">
    <source>
        <dbReference type="SAM" id="MobiDB-lite"/>
    </source>
</evidence>
<dbReference type="InterPro" id="IPR036390">
    <property type="entry name" value="WH_DNA-bd_sf"/>
</dbReference>
<dbReference type="SMART" id="SM00347">
    <property type="entry name" value="HTH_MARR"/>
    <property type="match status" value="1"/>
</dbReference>
<feature type="domain" description="HTH marR-type" evidence="5">
    <location>
        <begin position="18"/>
        <end position="152"/>
    </location>
</feature>
<proteinExistence type="predicted"/>
<protein>
    <submittedName>
        <fullName evidence="6">MarR family winged helix-turn-helix transcriptional regulator</fullName>
    </submittedName>
</protein>
<name>A0ABW1IBU3_9PSEU</name>
<evidence type="ECO:0000259" key="5">
    <source>
        <dbReference type="PROSITE" id="PS50995"/>
    </source>
</evidence>
<dbReference type="InterPro" id="IPR036388">
    <property type="entry name" value="WH-like_DNA-bd_sf"/>
</dbReference>
<dbReference type="PROSITE" id="PS01117">
    <property type="entry name" value="HTH_MARR_1"/>
    <property type="match status" value="1"/>
</dbReference>
<dbReference type="EMBL" id="JBHSQK010000044">
    <property type="protein sequence ID" value="MFC5950238.1"/>
    <property type="molecule type" value="Genomic_DNA"/>
</dbReference>
<dbReference type="InterPro" id="IPR023187">
    <property type="entry name" value="Tscrpt_reg_MarR-type_CS"/>
</dbReference>
<feature type="compositionally biased region" description="Basic and acidic residues" evidence="4">
    <location>
        <begin position="175"/>
        <end position="185"/>
    </location>
</feature>
<dbReference type="PANTHER" id="PTHR33164">
    <property type="entry name" value="TRANSCRIPTIONAL REGULATOR, MARR FAMILY"/>
    <property type="match status" value="1"/>
</dbReference>
<dbReference type="InterPro" id="IPR000835">
    <property type="entry name" value="HTH_MarR-typ"/>
</dbReference>
<gene>
    <name evidence="6" type="ORF">ACFQH9_18380</name>
</gene>
<evidence type="ECO:0000256" key="2">
    <source>
        <dbReference type="ARBA" id="ARBA00023125"/>
    </source>
</evidence>
<evidence type="ECO:0000313" key="7">
    <source>
        <dbReference type="Proteomes" id="UP001596119"/>
    </source>
</evidence>
<keyword evidence="2" id="KW-0238">DNA-binding</keyword>
<accession>A0ABW1IBU3</accession>
<dbReference type="InterPro" id="IPR039422">
    <property type="entry name" value="MarR/SlyA-like"/>
</dbReference>
<evidence type="ECO:0000256" key="1">
    <source>
        <dbReference type="ARBA" id="ARBA00023015"/>
    </source>
</evidence>
<evidence type="ECO:0000256" key="3">
    <source>
        <dbReference type="ARBA" id="ARBA00023163"/>
    </source>
</evidence>
<dbReference type="RefSeq" id="WP_379567366.1">
    <property type="nucleotide sequence ID" value="NZ_JBHSQK010000044.1"/>
</dbReference>
<feature type="region of interest" description="Disordered" evidence="4">
    <location>
        <begin position="161"/>
        <end position="185"/>
    </location>
</feature>
<dbReference type="PROSITE" id="PS50995">
    <property type="entry name" value="HTH_MARR_2"/>
    <property type="match status" value="1"/>
</dbReference>
<organism evidence="6 7">
    <name type="scientific">Pseudonocardia lutea</name>
    <dbReference type="NCBI Taxonomy" id="2172015"/>
    <lineage>
        <taxon>Bacteria</taxon>
        <taxon>Bacillati</taxon>
        <taxon>Actinomycetota</taxon>
        <taxon>Actinomycetes</taxon>
        <taxon>Pseudonocardiales</taxon>
        <taxon>Pseudonocardiaceae</taxon>
        <taxon>Pseudonocardia</taxon>
    </lineage>
</organism>
<keyword evidence="3" id="KW-0804">Transcription</keyword>
<dbReference type="PANTHER" id="PTHR33164:SF94">
    <property type="entry name" value="TRANSCRIPTIONAL REGULATORY PROTEIN-RELATED"/>
    <property type="match status" value="1"/>
</dbReference>
<dbReference type="Pfam" id="PF01047">
    <property type="entry name" value="MarR"/>
    <property type="match status" value="1"/>
</dbReference>
<dbReference type="Proteomes" id="UP001596119">
    <property type="component" value="Unassembled WGS sequence"/>
</dbReference>
<evidence type="ECO:0000313" key="6">
    <source>
        <dbReference type="EMBL" id="MFC5950238.1"/>
    </source>
</evidence>
<reference evidence="7" key="1">
    <citation type="journal article" date="2019" name="Int. J. Syst. Evol. Microbiol.">
        <title>The Global Catalogue of Microorganisms (GCM) 10K type strain sequencing project: providing services to taxonomists for standard genome sequencing and annotation.</title>
        <authorList>
            <consortium name="The Broad Institute Genomics Platform"/>
            <consortium name="The Broad Institute Genome Sequencing Center for Infectious Disease"/>
            <person name="Wu L."/>
            <person name="Ma J."/>
        </authorList>
    </citation>
    <scope>NUCLEOTIDE SEQUENCE [LARGE SCALE GENOMIC DNA]</scope>
    <source>
        <strain evidence="7">CGMCC 4.7397</strain>
    </source>
</reference>